<gene>
    <name evidence="1" type="ORF">EUGRSUZ_H02403</name>
</gene>
<dbReference type="Gramene" id="KCW59649">
    <property type="protein sequence ID" value="KCW59649"/>
    <property type="gene ID" value="EUGRSUZ_H02403"/>
</dbReference>
<dbReference type="AlphaFoldDB" id="A0A059B0U8"/>
<organism evidence="1">
    <name type="scientific">Eucalyptus grandis</name>
    <name type="common">Flooded gum</name>
    <dbReference type="NCBI Taxonomy" id="71139"/>
    <lineage>
        <taxon>Eukaryota</taxon>
        <taxon>Viridiplantae</taxon>
        <taxon>Streptophyta</taxon>
        <taxon>Embryophyta</taxon>
        <taxon>Tracheophyta</taxon>
        <taxon>Spermatophyta</taxon>
        <taxon>Magnoliopsida</taxon>
        <taxon>eudicotyledons</taxon>
        <taxon>Gunneridae</taxon>
        <taxon>Pentapetalae</taxon>
        <taxon>rosids</taxon>
        <taxon>malvids</taxon>
        <taxon>Myrtales</taxon>
        <taxon>Myrtaceae</taxon>
        <taxon>Myrtoideae</taxon>
        <taxon>Eucalypteae</taxon>
        <taxon>Eucalyptus</taxon>
    </lineage>
</organism>
<protein>
    <submittedName>
        <fullName evidence="1">Uncharacterized protein</fullName>
    </submittedName>
</protein>
<proteinExistence type="predicted"/>
<evidence type="ECO:0000313" key="1">
    <source>
        <dbReference type="EMBL" id="KCW59649.1"/>
    </source>
</evidence>
<dbReference type="EMBL" id="KK198760">
    <property type="protein sequence ID" value="KCW59649.1"/>
    <property type="molecule type" value="Genomic_DNA"/>
</dbReference>
<reference evidence="1" key="1">
    <citation type="submission" date="2013-07" db="EMBL/GenBank/DDBJ databases">
        <title>The genome of Eucalyptus grandis.</title>
        <authorList>
            <person name="Schmutz J."/>
            <person name="Hayes R."/>
            <person name="Myburg A."/>
            <person name="Tuskan G."/>
            <person name="Grattapaglia D."/>
            <person name="Rokhsar D.S."/>
        </authorList>
    </citation>
    <scope>NUCLEOTIDE SEQUENCE</scope>
    <source>
        <tissue evidence="1">Leaf extractions</tissue>
    </source>
</reference>
<sequence length="91" mass="10031">MEVPSLQCSNFTKSGLPLANSFITVSPLGFMLNEGLSIFVGLVPNLGRFHIIENGHDLLSHVFLALHHLDQLFETPFARGISFRKDGYGDS</sequence>
<accession>A0A059B0U8</accession>
<dbReference type="InParanoid" id="A0A059B0U8"/>
<name>A0A059B0U8_EUCGR</name>